<name>A0A250XQA5_9CHLO</name>
<evidence type="ECO:0000256" key="12">
    <source>
        <dbReference type="ARBA" id="ARBA00023204"/>
    </source>
</evidence>
<dbReference type="OrthoDB" id="538811at2759"/>
<evidence type="ECO:0000256" key="8">
    <source>
        <dbReference type="ARBA" id="ARBA00022763"/>
    </source>
</evidence>
<dbReference type="GO" id="GO:0051301">
    <property type="term" value="P:cell division"/>
    <property type="evidence" value="ECO:0007669"/>
    <property type="project" value="UniProtKB-KW"/>
</dbReference>
<evidence type="ECO:0000256" key="5">
    <source>
        <dbReference type="ARBA" id="ARBA00022618"/>
    </source>
</evidence>
<dbReference type="PANTHER" id="PTHR15189:SF7">
    <property type="entry name" value="BRISC AND BRCA1-A COMPLEX MEMBER 2"/>
    <property type="match status" value="1"/>
</dbReference>
<accession>A0A250XQA5</accession>
<gene>
    <name evidence="18" type="ORF">CEUSTIGMA_g12549.t1</name>
</gene>
<evidence type="ECO:0000256" key="11">
    <source>
        <dbReference type="ARBA" id="ARBA00022853"/>
    </source>
</evidence>
<dbReference type="GO" id="GO:0005737">
    <property type="term" value="C:cytoplasm"/>
    <property type="evidence" value="ECO:0007669"/>
    <property type="project" value="UniProtKB-SubCell"/>
</dbReference>
<evidence type="ECO:0000256" key="13">
    <source>
        <dbReference type="ARBA" id="ARBA00023242"/>
    </source>
</evidence>
<dbReference type="GO" id="GO:0006325">
    <property type="term" value="P:chromatin organization"/>
    <property type="evidence" value="ECO:0007669"/>
    <property type="project" value="UniProtKB-KW"/>
</dbReference>
<evidence type="ECO:0000256" key="7">
    <source>
        <dbReference type="ARBA" id="ARBA00022737"/>
    </source>
</evidence>
<evidence type="ECO:0000256" key="4">
    <source>
        <dbReference type="ARBA" id="ARBA00022490"/>
    </source>
</evidence>
<keyword evidence="4" id="KW-0963">Cytoplasm</keyword>
<comment type="similarity">
    <text evidence="15">Belongs to the BABAM2 family.</text>
</comment>
<dbReference type="PANTHER" id="PTHR15189">
    <property type="entry name" value="BRISC AND BRCA1-A COMPLEX MEMBER 2"/>
    <property type="match status" value="1"/>
</dbReference>
<evidence type="ECO:0000313" key="18">
    <source>
        <dbReference type="EMBL" id="GAX85129.1"/>
    </source>
</evidence>
<dbReference type="InterPro" id="IPR010358">
    <property type="entry name" value="BRE"/>
</dbReference>
<keyword evidence="5" id="KW-0132">Cell division</keyword>
<organism evidence="18 19">
    <name type="scientific">Chlamydomonas eustigma</name>
    <dbReference type="NCBI Taxonomy" id="1157962"/>
    <lineage>
        <taxon>Eukaryota</taxon>
        <taxon>Viridiplantae</taxon>
        <taxon>Chlorophyta</taxon>
        <taxon>core chlorophytes</taxon>
        <taxon>Chlorophyceae</taxon>
        <taxon>CS clade</taxon>
        <taxon>Chlamydomonadales</taxon>
        <taxon>Chlamydomonadaceae</taxon>
        <taxon>Chlamydomonas</taxon>
    </lineage>
</organism>
<dbReference type="AlphaFoldDB" id="A0A250XQA5"/>
<keyword evidence="8" id="KW-0227">DNA damage</keyword>
<evidence type="ECO:0000256" key="9">
    <source>
        <dbReference type="ARBA" id="ARBA00022776"/>
    </source>
</evidence>
<keyword evidence="11" id="KW-0156">Chromatin regulator</keyword>
<dbReference type="GO" id="GO:0070552">
    <property type="term" value="C:BRISC complex"/>
    <property type="evidence" value="ECO:0007669"/>
    <property type="project" value="InterPro"/>
</dbReference>
<evidence type="ECO:0000256" key="2">
    <source>
        <dbReference type="ARBA" id="ARBA00004496"/>
    </source>
</evidence>
<evidence type="ECO:0000256" key="17">
    <source>
        <dbReference type="ARBA" id="ARBA00032630"/>
    </source>
</evidence>
<evidence type="ECO:0000256" key="3">
    <source>
        <dbReference type="ARBA" id="ARBA00019438"/>
    </source>
</evidence>
<keyword evidence="14" id="KW-0131">Cell cycle</keyword>
<keyword evidence="13" id="KW-0539">Nucleus</keyword>
<keyword evidence="12" id="KW-0234">DNA repair</keyword>
<evidence type="ECO:0000256" key="14">
    <source>
        <dbReference type="ARBA" id="ARBA00023306"/>
    </source>
</evidence>
<evidence type="ECO:0000256" key="6">
    <source>
        <dbReference type="ARBA" id="ARBA00022703"/>
    </source>
</evidence>
<reference evidence="18 19" key="1">
    <citation type="submission" date="2017-08" db="EMBL/GenBank/DDBJ databases">
        <title>Acidophilic green algal genome provides insights into adaptation to an acidic environment.</title>
        <authorList>
            <person name="Hirooka S."/>
            <person name="Hirose Y."/>
            <person name="Kanesaki Y."/>
            <person name="Higuchi S."/>
            <person name="Fujiwara T."/>
            <person name="Onuma R."/>
            <person name="Era A."/>
            <person name="Ohbayashi R."/>
            <person name="Uzuka A."/>
            <person name="Nozaki H."/>
            <person name="Yoshikawa H."/>
            <person name="Miyagishima S.Y."/>
        </authorList>
    </citation>
    <scope>NUCLEOTIDE SEQUENCE [LARGE SCALE GENOMIC DNA]</scope>
    <source>
        <strain evidence="18 19">NIES-2499</strain>
    </source>
</reference>
<evidence type="ECO:0000256" key="10">
    <source>
        <dbReference type="ARBA" id="ARBA00022786"/>
    </source>
</evidence>
<comment type="caution">
    <text evidence="18">The sequence shown here is derived from an EMBL/GenBank/DDBJ whole genome shotgun (WGS) entry which is preliminary data.</text>
</comment>
<dbReference type="GO" id="GO:0006302">
    <property type="term" value="P:double-strand break repair"/>
    <property type="evidence" value="ECO:0007669"/>
    <property type="project" value="TreeGrafter"/>
</dbReference>
<dbReference type="Pfam" id="PF06113">
    <property type="entry name" value="BRE"/>
    <property type="match status" value="1"/>
</dbReference>
<sequence length="382" mass="42294">MHHDLVFEIVRDALLSSVYSNAQLQIPWCGRLLKWMVIMSPQQPFDGTLCADFIFDDDTFQPLSMPAHAPKVRELLSTQHYDAYRPPRNLLRSSAFTEVMSALMVAYQHHQLSTVMDSIKHNDRLLFELSTLPDVPGVQLMHVAGKDGEPAKACFSLPLQGLDLGGVLEFEHKTAVSTQTASNTAEGIITLTSRMPFRLTAVFKVSSAVNSEPQLQLQVPQYASSWLPSNFMLPPWTSSMCLMEFVPAVTQKLQSELDSVVKGLVLKHQVIDSLTQTLGTPLELNGTSGIALYSLFYEGCPALLHVDLSTHKFPEEAPVLTLTNVRMLGSGVEGCSIIKDCPWSPRWATKEQASRILNFVKAKLPGFLHLPQHSSHTLSTGI</sequence>
<protein>
    <recommendedName>
        <fullName evidence="3">BRISC and BRCA1-A complex member 2</fullName>
    </recommendedName>
    <alternativeName>
        <fullName evidence="16">BRCA1-A complex subunit BRE</fullName>
    </alternativeName>
    <alternativeName>
        <fullName evidence="17">BRCA1/BRCA2-containing complex subunit 45</fullName>
    </alternativeName>
</protein>
<dbReference type="Proteomes" id="UP000232323">
    <property type="component" value="Unassembled WGS sequence"/>
</dbReference>
<evidence type="ECO:0000256" key="1">
    <source>
        <dbReference type="ARBA" id="ARBA00004123"/>
    </source>
</evidence>
<evidence type="ECO:0000256" key="15">
    <source>
        <dbReference type="ARBA" id="ARBA00025766"/>
    </source>
</evidence>
<comment type="subcellular location">
    <subcellularLocation>
        <location evidence="2">Cytoplasm</location>
    </subcellularLocation>
    <subcellularLocation>
        <location evidence="1">Nucleus</location>
    </subcellularLocation>
</comment>
<keyword evidence="10" id="KW-0833">Ubl conjugation pathway</keyword>
<keyword evidence="19" id="KW-1185">Reference proteome</keyword>
<keyword evidence="6" id="KW-0053">Apoptosis</keyword>
<evidence type="ECO:0000313" key="19">
    <source>
        <dbReference type="Proteomes" id="UP000232323"/>
    </source>
</evidence>
<proteinExistence type="inferred from homology"/>
<dbReference type="STRING" id="1157962.A0A250XQA5"/>
<evidence type="ECO:0000256" key="16">
    <source>
        <dbReference type="ARBA" id="ARBA00032491"/>
    </source>
</evidence>
<dbReference type="EMBL" id="BEGY01000151">
    <property type="protein sequence ID" value="GAX85129.1"/>
    <property type="molecule type" value="Genomic_DNA"/>
</dbReference>
<keyword evidence="7" id="KW-0677">Repeat</keyword>
<keyword evidence="9" id="KW-0498">Mitosis</keyword>